<dbReference type="Ensembl" id="ENSDLAT00005075710.1">
    <property type="protein sequence ID" value="ENSDLAP00005077727.1"/>
    <property type="gene ID" value="ENSDLAG00005000587.2"/>
</dbReference>
<dbReference type="PANTHER" id="PTHR12271:SF133">
    <property type="entry name" value="POLY(A) RNA POLYMERASE, MITOCHONDRIAL"/>
    <property type="match status" value="1"/>
</dbReference>
<sequence>MRLSVNFGATMASSFAVCRLHMRRQGGLVKCLQKLDTSLRRNIVTNVVASSAEAPQKDETDEKEGRKSFSAVQVERQGQAERSVLMSCPPKINEKKFLKYFSRHGDIKKYFFYERNGLYAVVEFAKRECVESLLEATKIPCLSNEFPMPFKSRLLSLSHYGSAASPNQQSGQQCQPQTTIPIDQLIDRLSRKESIDQQVTSLMETYQLTDDNSRLRFLVCSLLQDIAAAYFPECTIKLFGSSVNGFGKLGCDLDMFLDLDDISGRRTKKQESGLFLEYQLKTVSTERVVTQRILSFLGECLDQFGPGCNGVQKILNAHCPLVRFFHHPSGFQCDLTANNRVAMKTTELLYLYGELDPRVRHLVFIVRCWARVHGITSSISGAWITNFSLTIMVLFFLQRRNPPIIPCLDHLKDLAGPMDNSMIEGNDCTFVSDLSKIQLQRNTETLDQLLHEFFEFYSAFAFSKMSIDIRKGKEQIKPVKNHLHIQNPFDSSLNISKNVNAAQLERFVALCQESTWLLEQTKTNTPSGKGGSASTPWGLATLLQPTNVAEIKSNRKRRVGLTSDRIKGLIESLKNGTQLKKS</sequence>
<dbReference type="SUPFAM" id="SSF81301">
    <property type="entry name" value="Nucleotidyltransferase"/>
    <property type="match status" value="1"/>
</dbReference>
<keyword evidence="3" id="KW-0808">Transferase</keyword>
<evidence type="ECO:0000256" key="4">
    <source>
        <dbReference type="ARBA" id="ARBA00022723"/>
    </source>
</evidence>
<dbReference type="Pfam" id="PF17797">
    <property type="entry name" value="RL"/>
    <property type="match status" value="1"/>
</dbReference>
<dbReference type="InterPro" id="IPR043519">
    <property type="entry name" value="NT_sf"/>
</dbReference>
<dbReference type="OrthoDB" id="434989at2759"/>
<evidence type="ECO:0000256" key="3">
    <source>
        <dbReference type="ARBA" id="ARBA00022679"/>
    </source>
</evidence>
<comment type="cofactor">
    <cofactor evidence="1">
        <name>Mn(2+)</name>
        <dbReference type="ChEBI" id="CHEBI:29035"/>
    </cofactor>
</comment>
<dbReference type="Pfam" id="PF22600">
    <property type="entry name" value="MTPAP-like_central"/>
    <property type="match status" value="1"/>
</dbReference>
<evidence type="ECO:0000256" key="6">
    <source>
        <dbReference type="SAM" id="MobiDB-lite"/>
    </source>
</evidence>
<dbReference type="Pfam" id="PF03828">
    <property type="entry name" value="PAP_assoc"/>
    <property type="match status" value="1"/>
</dbReference>
<dbReference type="Gene3D" id="1.10.1410.10">
    <property type="match status" value="1"/>
</dbReference>
<accession>A0A8P4KLP6</accession>
<comment type="cofactor">
    <cofactor evidence="2">
        <name>Mg(2+)</name>
        <dbReference type="ChEBI" id="CHEBI:18420"/>
    </cofactor>
</comment>
<dbReference type="Gene3D" id="3.30.460.10">
    <property type="entry name" value="Beta Polymerase, domain 2"/>
    <property type="match status" value="1"/>
</dbReference>
<dbReference type="SUPFAM" id="SSF54928">
    <property type="entry name" value="RNA-binding domain, RBD"/>
    <property type="match status" value="1"/>
</dbReference>
<reference evidence="10" key="1">
    <citation type="submission" date="2025-08" db="UniProtKB">
        <authorList>
            <consortium name="Ensembl"/>
        </authorList>
    </citation>
    <scope>IDENTIFICATION</scope>
</reference>
<dbReference type="InterPro" id="IPR035979">
    <property type="entry name" value="RBD_domain_sf"/>
</dbReference>
<name>A0A8P4KLP6_DICLA</name>
<reference evidence="10" key="2">
    <citation type="submission" date="2025-09" db="UniProtKB">
        <authorList>
            <consortium name="Ensembl"/>
        </authorList>
    </citation>
    <scope>IDENTIFICATION</scope>
</reference>
<dbReference type="GO" id="GO:0005739">
    <property type="term" value="C:mitochondrion"/>
    <property type="evidence" value="ECO:0007669"/>
    <property type="project" value="TreeGrafter"/>
</dbReference>
<gene>
    <name evidence="10" type="primary">mtpap</name>
</gene>
<feature type="domain" description="PAP-associated" evidence="7">
    <location>
        <begin position="448"/>
        <end position="491"/>
    </location>
</feature>
<dbReference type="GO" id="GO:0046872">
    <property type="term" value="F:metal ion binding"/>
    <property type="evidence" value="ECO:0007669"/>
    <property type="project" value="UniProtKB-KW"/>
</dbReference>
<proteinExistence type="predicted"/>
<dbReference type="Proteomes" id="UP000694389">
    <property type="component" value="Unassembled WGS sequence"/>
</dbReference>
<dbReference type="RefSeq" id="XP_051266812.1">
    <property type="nucleotide sequence ID" value="XM_051410852.1"/>
</dbReference>
<feature type="compositionally biased region" description="Basic and acidic residues" evidence="6">
    <location>
        <begin position="55"/>
        <end position="67"/>
    </location>
</feature>
<dbReference type="GO" id="GO:0003676">
    <property type="term" value="F:nucleic acid binding"/>
    <property type="evidence" value="ECO:0007669"/>
    <property type="project" value="InterPro"/>
</dbReference>
<dbReference type="SUPFAM" id="SSF81631">
    <property type="entry name" value="PAP/OAS1 substrate-binding domain"/>
    <property type="match status" value="1"/>
</dbReference>
<feature type="domain" description="Poly(A) RNA polymerase mitochondrial-like central palm" evidence="9">
    <location>
        <begin position="195"/>
        <end position="353"/>
    </location>
</feature>
<protein>
    <submittedName>
        <fullName evidence="10">Mitochondrial poly(A) polymerase</fullName>
    </submittedName>
</protein>
<dbReference type="GO" id="GO:0031123">
    <property type="term" value="P:RNA 3'-end processing"/>
    <property type="evidence" value="ECO:0007669"/>
    <property type="project" value="TreeGrafter"/>
</dbReference>
<keyword evidence="4" id="KW-0479">Metal-binding</keyword>
<dbReference type="CDD" id="cd05402">
    <property type="entry name" value="NT_PAP_TUTase"/>
    <property type="match status" value="1"/>
</dbReference>
<evidence type="ECO:0000256" key="5">
    <source>
        <dbReference type="ARBA" id="ARBA00022842"/>
    </source>
</evidence>
<dbReference type="InterPro" id="IPR002058">
    <property type="entry name" value="PAP_assoc"/>
</dbReference>
<dbReference type="AlphaFoldDB" id="A0A8P4KLP6"/>
<dbReference type="InterPro" id="IPR054708">
    <property type="entry name" value="MTPAP-like_central"/>
</dbReference>
<evidence type="ECO:0000256" key="2">
    <source>
        <dbReference type="ARBA" id="ARBA00001946"/>
    </source>
</evidence>
<evidence type="ECO:0000259" key="7">
    <source>
        <dbReference type="Pfam" id="PF03828"/>
    </source>
</evidence>
<evidence type="ECO:0000259" key="8">
    <source>
        <dbReference type="Pfam" id="PF17797"/>
    </source>
</evidence>
<evidence type="ECO:0000259" key="9">
    <source>
        <dbReference type="Pfam" id="PF22600"/>
    </source>
</evidence>
<dbReference type="OMA" id="GKHATKM"/>
<dbReference type="InterPro" id="IPR041252">
    <property type="entry name" value="RL"/>
</dbReference>
<keyword evidence="5" id="KW-0460">Magnesium</keyword>
<organism evidence="10 11">
    <name type="scientific">Dicentrarchus labrax</name>
    <name type="common">European seabass</name>
    <name type="synonym">Morone labrax</name>
    <dbReference type="NCBI Taxonomy" id="13489"/>
    <lineage>
        <taxon>Eukaryota</taxon>
        <taxon>Metazoa</taxon>
        <taxon>Chordata</taxon>
        <taxon>Craniata</taxon>
        <taxon>Vertebrata</taxon>
        <taxon>Euteleostomi</taxon>
        <taxon>Actinopterygii</taxon>
        <taxon>Neopterygii</taxon>
        <taxon>Teleostei</taxon>
        <taxon>Neoteleostei</taxon>
        <taxon>Acanthomorphata</taxon>
        <taxon>Eupercaria</taxon>
        <taxon>Moronidae</taxon>
        <taxon>Dicentrarchus</taxon>
    </lineage>
</organism>
<keyword evidence="11" id="KW-1185">Reference proteome</keyword>
<feature type="region of interest" description="Disordered" evidence="6">
    <location>
        <begin position="51"/>
        <end position="72"/>
    </location>
</feature>
<evidence type="ECO:0000256" key="1">
    <source>
        <dbReference type="ARBA" id="ARBA00001936"/>
    </source>
</evidence>
<dbReference type="GO" id="GO:1990817">
    <property type="term" value="F:poly(A) RNA polymerase activity"/>
    <property type="evidence" value="ECO:0007669"/>
    <property type="project" value="TreeGrafter"/>
</dbReference>
<dbReference type="GeneTree" id="ENSGT00940000158582"/>
<dbReference type="PANTHER" id="PTHR12271">
    <property type="entry name" value="POLY A POLYMERASE CID PAP -RELATED"/>
    <property type="match status" value="1"/>
</dbReference>
<feature type="domain" description="RL" evidence="8">
    <location>
        <begin position="68"/>
        <end position="137"/>
    </location>
</feature>
<evidence type="ECO:0000313" key="11">
    <source>
        <dbReference type="Proteomes" id="UP000694389"/>
    </source>
</evidence>
<evidence type="ECO:0000313" key="10">
    <source>
        <dbReference type="Ensembl" id="ENSDLAP00005077727.1"/>
    </source>
</evidence>
<dbReference type="GeneID" id="127369452"/>